<evidence type="ECO:0000259" key="5">
    <source>
        <dbReference type="PROSITE" id="PS51078"/>
    </source>
</evidence>
<reference evidence="6 7" key="1">
    <citation type="submission" date="2019-10" db="EMBL/GenBank/DDBJ databases">
        <title>Whole genome shotgun sequence of Acrocarpospora pleiomorpha NBRC 16267.</title>
        <authorList>
            <person name="Ichikawa N."/>
            <person name="Kimura A."/>
            <person name="Kitahashi Y."/>
            <person name="Komaki H."/>
            <person name="Oguchi A."/>
        </authorList>
    </citation>
    <scope>NUCLEOTIDE SEQUENCE [LARGE SCALE GENOMIC DNA]</scope>
    <source>
        <strain evidence="6 7">NBRC 16267</strain>
    </source>
</reference>
<keyword evidence="7" id="KW-1185">Reference proteome</keyword>
<accession>A0A5M3XH03</accession>
<gene>
    <name evidence="6" type="ORF">Aple_002530</name>
</gene>
<protein>
    <recommendedName>
        <fullName evidence="8">IclR family transcriptional regulator</fullName>
    </recommendedName>
</protein>
<feature type="domain" description="IclR-ED" evidence="5">
    <location>
        <begin position="85"/>
        <end position="270"/>
    </location>
</feature>
<dbReference type="GO" id="GO:0045892">
    <property type="term" value="P:negative regulation of DNA-templated transcription"/>
    <property type="evidence" value="ECO:0007669"/>
    <property type="project" value="TreeGrafter"/>
</dbReference>
<evidence type="ECO:0000256" key="2">
    <source>
        <dbReference type="ARBA" id="ARBA00023125"/>
    </source>
</evidence>
<evidence type="ECO:0000259" key="4">
    <source>
        <dbReference type="PROSITE" id="PS51077"/>
    </source>
</evidence>
<dbReference type="InterPro" id="IPR029016">
    <property type="entry name" value="GAF-like_dom_sf"/>
</dbReference>
<evidence type="ECO:0000313" key="6">
    <source>
        <dbReference type="EMBL" id="GES17358.1"/>
    </source>
</evidence>
<evidence type="ECO:0000313" key="7">
    <source>
        <dbReference type="Proteomes" id="UP000377595"/>
    </source>
</evidence>
<evidence type="ECO:0008006" key="8">
    <source>
        <dbReference type="Google" id="ProtNLM"/>
    </source>
</evidence>
<name>A0A5M3XH03_9ACTN</name>
<dbReference type="InterPro" id="IPR036388">
    <property type="entry name" value="WH-like_DNA-bd_sf"/>
</dbReference>
<dbReference type="Gene3D" id="3.30.450.40">
    <property type="match status" value="1"/>
</dbReference>
<dbReference type="InterPro" id="IPR005471">
    <property type="entry name" value="Tscrpt_reg_IclR_N"/>
</dbReference>
<dbReference type="Proteomes" id="UP000377595">
    <property type="component" value="Unassembled WGS sequence"/>
</dbReference>
<dbReference type="Pfam" id="PF01614">
    <property type="entry name" value="IclR_C"/>
    <property type="match status" value="1"/>
</dbReference>
<feature type="domain" description="HTH iclR-type" evidence="4">
    <location>
        <begin position="20"/>
        <end position="82"/>
    </location>
</feature>
<keyword evidence="3" id="KW-0804">Transcription</keyword>
<sequence length="288" mass="31579">MHFTRKADTWVMADRDRNSSQTVEKAMRVLRFVGTSERPVSVAEISAGTGYSATSIQRAIRALEKEGALARCTASSRVQIGWMIRGLSQGHEWHDLLKASSRAVLSAVQRRCGEETVGLYVGIGTVQFMCIDTLAGLHGLTHIERLYQPIEMARGATSQVFLAQRLARFGLEPLREFMKENFHLDDADEAKLESLIGKVQDTRSLGYSESESTRFPGLHAISVPVLSKRGETLAALTVSGASSRFVGADTKGWVSQCLLAAEEISSRYHSELAREQAREGGTGITHPV</sequence>
<dbReference type="InterPro" id="IPR036390">
    <property type="entry name" value="WH_DNA-bd_sf"/>
</dbReference>
<dbReference type="AlphaFoldDB" id="A0A5M3XH03"/>
<comment type="caution">
    <text evidence="6">The sequence shown here is derived from an EMBL/GenBank/DDBJ whole genome shotgun (WGS) entry which is preliminary data.</text>
</comment>
<dbReference type="InterPro" id="IPR050707">
    <property type="entry name" value="HTH_MetabolicPath_Reg"/>
</dbReference>
<organism evidence="6 7">
    <name type="scientific">Acrocarpospora pleiomorpha</name>
    <dbReference type="NCBI Taxonomy" id="90975"/>
    <lineage>
        <taxon>Bacteria</taxon>
        <taxon>Bacillati</taxon>
        <taxon>Actinomycetota</taxon>
        <taxon>Actinomycetes</taxon>
        <taxon>Streptosporangiales</taxon>
        <taxon>Streptosporangiaceae</taxon>
        <taxon>Acrocarpospora</taxon>
    </lineage>
</organism>
<dbReference type="InterPro" id="IPR014757">
    <property type="entry name" value="Tscrpt_reg_IclR_C"/>
</dbReference>
<dbReference type="SUPFAM" id="SSF46785">
    <property type="entry name" value="Winged helix' DNA-binding domain"/>
    <property type="match status" value="1"/>
</dbReference>
<dbReference type="GO" id="GO:0003677">
    <property type="term" value="F:DNA binding"/>
    <property type="evidence" value="ECO:0007669"/>
    <property type="project" value="UniProtKB-KW"/>
</dbReference>
<dbReference type="PROSITE" id="PS51078">
    <property type="entry name" value="ICLR_ED"/>
    <property type="match status" value="1"/>
</dbReference>
<dbReference type="EMBL" id="BLAF01000004">
    <property type="protein sequence ID" value="GES17358.1"/>
    <property type="molecule type" value="Genomic_DNA"/>
</dbReference>
<evidence type="ECO:0000256" key="3">
    <source>
        <dbReference type="ARBA" id="ARBA00023163"/>
    </source>
</evidence>
<dbReference type="PROSITE" id="PS51077">
    <property type="entry name" value="HTH_ICLR"/>
    <property type="match status" value="1"/>
</dbReference>
<dbReference type="SUPFAM" id="SSF55781">
    <property type="entry name" value="GAF domain-like"/>
    <property type="match status" value="1"/>
</dbReference>
<dbReference type="PANTHER" id="PTHR30136:SF39">
    <property type="entry name" value="TRANSCRIPTIONAL REGULATORY PROTEIN"/>
    <property type="match status" value="1"/>
</dbReference>
<proteinExistence type="predicted"/>
<dbReference type="SMART" id="SM00346">
    <property type="entry name" value="HTH_ICLR"/>
    <property type="match status" value="1"/>
</dbReference>
<evidence type="ECO:0000256" key="1">
    <source>
        <dbReference type="ARBA" id="ARBA00023015"/>
    </source>
</evidence>
<dbReference type="Pfam" id="PF09339">
    <property type="entry name" value="HTH_IclR"/>
    <property type="match status" value="1"/>
</dbReference>
<dbReference type="GO" id="GO:0003700">
    <property type="term" value="F:DNA-binding transcription factor activity"/>
    <property type="evidence" value="ECO:0007669"/>
    <property type="project" value="TreeGrafter"/>
</dbReference>
<keyword evidence="1" id="KW-0805">Transcription regulation</keyword>
<keyword evidence="2" id="KW-0238">DNA-binding</keyword>
<dbReference type="PANTHER" id="PTHR30136">
    <property type="entry name" value="HELIX-TURN-HELIX TRANSCRIPTIONAL REGULATOR, ICLR FAMILY"/>
    <property type="match status" value="1"/>
</dbReference>
<dbReference type="Gene3D" id="1.10.10.10">
    <property type="entry name" value="Winged helix-like DNA-binding domain superfamily/Winged helix DNA-binding domain"/>
    <property type="match status" value="1"/>
</dbReference>